<dbReference type="Pfam" id="PF00582">
    <property type="entry name" value="Usp"/>
    <property type="match status" value="1"/>
</dbReference>
<feature type="domain" description="UspA" evidence="3">
    <location>
        <begin position="1"/>
        <end position="141"/>
    </location>
</feature>
<sequence length="141" mass="16085">MKKILLPIDRSTTSQKSFGIAKEFAEKLGAKLVIVQVIEMHQKMHNVGYATKLLPDSEFFEKESLEILNNAKKFFDGTEIEIETKVLWGTPSENIIKYSEEENFDLIIMCTHGMSASKRFLMGSTTNRVVHYAKVPVMVVR</sequence>
<comment type="similarity">
    <text evidence="1 2">Belongs to the universal stress protein A family.</text>
</comment>
<dbReference type="PANTHER" id="PTHR46268">
    <property type="entry name" value="STRESS RESPONSE PROTEIN NHAX"/>
    <property type="match status" value="1"/>
</dbReference>
<dbReference type="EMBL" id="FWWT01000006">
    <property type="protein sequence ID" value="SMB81288.1"/>
    <property type="molecule type" value="Genomic_DNA"/>
</dbReference>
<evidence type="ECO:0000256" key="2">
    <source>
        <dbReference type="PIRNR" id="PIRNR006276"/>
    </source>
</evidence>
<dbReference type="InterPro" id="IPR006015">
    <property type="entry name" value="Universal_stress_UspA"/>
</dbReference>
<dbReference type="Gene3D" id="3.40.50.620">
    <property type="entry name" value="HUPs"/>
    <property type="match status" value="1"/>
</dbReference>
<protein>
    <recommendedName>
        <fullName evidence="2">Universal stress protein</fullName>
    </recommendedName>
</protein>
<reference evidence="4 5" key="1">
    <citation type="submission" date="2017-04" db="EMBL/GenBank/DDBJ databases">
        <authorList>
            <person name="Afonso C.L."/>
            <person name="Miller P.J."/>
            <person name="Scott M.A."/>
            <person name="Spackman E."/>
            <person name="Goraichik I."/>
            <person name="Dimitrov K.M."/>
            <person name="Suarez D.L."/>
            <person name="Swayne D.E."/>
        </authorList>
    </citation>
    <scope>NUCLEOTIDE SEQUENCE [LARGE SCALE GENOMIC DNA]</scope>
    <source>
        <strain evidence="4 5">DSM 11270</strain>
    </source>
</reference>
<name>A0A1W1UJJ4_DESTI</name>
<comment type="subcellular location">
    <subcellularLocation>
        <location evidence="2">Cytoplasm</location>
    </subcellularLocation>
</comment>
<organism evidence="4 5">
    <name type="scientific">Desulfonispora thiosulfatigenes DSM 11270</name>
    <dbReference type="NCBI Taxonomy" id="656914"/>
    <lineage>
        <taxon>Bacteria</taxon>
        <taxon>Bacillati</taxon>
        <taxon>Bacillota</taxon>
        <taxon>Clostridia</taxon>
        <taxon>Eubacteriales</taxon>
        <taxon>Peptococcaceae</taxon>
        <taxon>Desulfonispora</taxon>
    </lineage>
</organism>
<evidence type="ECO:0000259" key="3">
    <source>
        <dbReference type="Pfam" id="PF00582"/>
    </source>
</evidence>
<proteinExistence type="inferred from homology"/>
<dbReference type="InterPro" id="IPR006016">
    <property type="entry name" value="UspA"/>
</dbReference>
<dbReference type="GO" id="GO:0005737">
    <property type="term" value="C:cytoplasm"/>
    <property type="evidence" value="ECO:0007669"/>
    <property type="project" value="UniProtKB-SubCell"/>
</dbReference>
<dbReference type="PRINTS" id="PR01438">
    <property type="entry name" value="UNVRSLSTRESS"/>
</dbReference>
<dbReference type="OrthoDB" id="9794782at2"/>
<dbReference type="PANTHER" id="PTHR46268:SF6">
    <property type="entry name" value="UNIVERSAL STRESS PROTEIN UP12"/>
    <property type="match status" value="1"/>
</dbReference>
<dbReference type="PIRSF" id="PIRSF006276">
    <property type="entry name" value="UspA"/>
    <property type="match status" value="1"/>
</dbReference>
<dbReference type="RefSeq" id="WP_084052083.1">
    <property type="nucleotide sequence ID" value="NZ_FWWT01000006.1"/>
</dbReference>
<dbReference type="SUPFAM" id="SSF52402">
    <property type="entry name" value="Adenine nucleotide alpha hydrolases-like"/>
    <property type="match status" value="1"/>
</dbReference>
<dbReference type="AlphaFoldDB" id="A0A1W1UJJ4"/>
<dbReference type="InterPro" id="IPR014729">
    <property type="entry name" value="Rossmann-like_a/b/a_fold"/>
</dbReference>
<dbReference type="STRING" id="656914.SAMN00017405_2053"/>
<gene>
    <name evidence="4" type="ORF">SAMN00017405_2053</name>
</gene>
<keyword evidence="5" id="KW-1185">Reference proteome</keyword>
<evidence type="ECO:0000313" key="5">
    <source>
        <dbReference type="Proteomes" id="UP000192731"/>
    </source>
</evidence>
<keyword evidence="2" id="KW-0963">Cytoplasm</keyword>
<evidence type="ECO:0000313" key="4">
    <source>
        <dbReference type="EMBL" id="SMB81288.1"/>
    </source>
</evidence>
<evidence type="ECO:0000256" key="1">
    <source>
        <dbReference type="ARBA" id="ARBA00008791"/>
    </source>
</evidence>
<dbReference type="CDD" id="cd00293">
    <property type="entry name" value="USP-like"/>
    <property type="match status" value="1"/>
</dbReference>
<dbReference type="Proteomes" id="UP000192731">
    <property type="component" value="Unassembled WGS sequence"/>
</dbReference>
<accession>A0A1W1UJJ4</accession>